<dbReference type="InterPro" id="IPR010064">
    <property type="entry name" value="HK97-gp10_tail"/>
</dbReference>
<protein>
    <submittedName>
        <fullName evidence="1">Uncharacterized protein</fullName>
    </submittedName>
</protein>
<gene>
    <name evidence="1" type="ORF">DVH21_01975</name>
</gene>
<accession>A0A6N3JTR8</accession>
<proteinExistence type="predicted"/>
<dbReference type="EMBL" id="CP031263">
    <property type="protein sequence ID" value="AXH88792.1"/>
    <property type="molecule type" value="Genomic_DNA"/>
</dbReference>
<sequence>MADDVRIVVHERAIREYAAGGDVADLLMEAGEPVESYAKAGAPKRSGEGAGSIRREPVLDGFTQTVRISWDRAHFYMYFHDRGTKYLPERPFMEPALEAAIGGIS</sequence>
<dbReference type="RefSeq" id="WP_114918686.1">
    <property type="nucleotide sequence ID" value="NZ_CP031263.1"/>
</dbReference>
<organism evidence="1 2">
    <name type="scientific">Micromonospora aurantiaca</name>
    <name type="common">nom. illeg.</name>
    <dbReference type="NCBI Taxonomy" id="47850"/>
    <lineage>
        <taxon>Bacteria</taxon>
        <taxon>Bacillati</taxon>
        <taxon>Actinomycetota</taxon>
        <taxon>Actinomycetes</taxon>
        <taxon>Micromonosporales</taxon>
        <taxon>Micromonosporaceae</taxon>
        <taxon>Micromonospora</taxon>
    </lineage>
</organism>
<dbReference type="AlphaFoldDB" id="A0A6N3JTR8"/>
<dbReference type="Proteomes" id="UP000253958">
    <property type="component" value="Chromosome"/>
</dbReference>
<reference evidence="1 2" key="2">
    <citation type="submission" date="2018-08" db="EMBL/GenBank/DDBJ databases">
        <title>Streptomyces kandeliansis sp. nov., an endophytic bacterium isolated from mangrove plant.</title>
        <authorList>
            <person name="Wang R."/>
        </authorList>
    </citation>
    <scope>NUCLEOTIDE SEQUENCE [LARGE SCALE GENOMIC DNA]</scope>
    <source>
        <strain evidence="2">H14(2018)</strain>
    </source>
</reference>
<evidence type="ECO:0000313" key="2">
    <source>
        <dbReference type="Proteomes" id="UP000253958"/>
    </source>
</evidence>
<evidence type="ECO:0000313" key="1">
    <source>
        <dbReference type="EMBL" id="AXH88792.1"/>
    </source>
</evidence>
<reference evidence="1 2" key="1">
    <citation type="submission" date="2018-07" db="EMBL/GenBank/DDBJ databases">
        <authorList>
            <person name="Ye Y."/>
        </authorList>
    </citation>
    <scope>NUCLEOTIDE SEQUENCE [LARGE SCALE GENOMIC DNA]</scope>
    <source>
        <strain evidence="2">H14(2018)</strain>
    </source>
</reference>
<name>A0A6N3JTR8_9ACTN</name>
<dbReference type="NCBIfam" id="TIGR01725">
    <property type="entry name" value="phge_HK97_gp10"/>
    <property type="match status" value="1"/>
</dbReference>